<evidence type="ECO:0000256" key="1">
    <source>
        <dbReference type="PROSITE-ProRule" id="PRU00285"/>
    </source>
</evidence>
<proteinExistence type="inferred from homology"/>
<comment type="caution">
    <text evidence="5">The sequence shown here is derived from an EMBL/GenBank/DDBJ whole genome shotgun (WGS) entry which is preliminary data.</text>
</comment>
<evidence type="ECO:0000313" key="6">
    <source>
        <dbReference type="Proteomes" id="UP000585474"/>
    </source>
</evidence>
<dbReference type="OrthoDB" id="1431247at2759"/>
<dbReference type="Gene3D" id="2.60.40.790">
    <property type="match status" value="1"/>
</dbReference>
<dbReference type="AlphaFoldDB" id="A0A7J0D9E9"/>
<dbReference type="PROSITE" id="PS01031">
    <property type="entry name" value="SHSP"/>
    <property type="match status" value="1"/>
</dbReference>
<keyword evidence="6" id="KW-1185">Reference proteome</keyword>
<name>A0A7J0D9E9_9ERIC</name>
<dbReference type="Proteomes" id="UP000585474">
    <property type="component" value="Unassembled WGS sequence"/>
</dbReference>
<feature type="region of interest" description="Disordered" evidence="3">
    <location>
        <begin position="14"/>
        <end position="45"/>
    </location>
</feature>
<dbReference type="CDD" id="cd06464">
    <property type="entry name" value="ACD_sHsps-like"/>
    <property type="match status" value="1"/>
</dbReference>
<evidence type="ECO:0000256" key="3">
    <source>
        <dbReference type="SAM" id="MobiDB-lite"/>
    </source>
</evidence>
<dbReference type="EMBL" id="BJWL01000102">
    <property type="protein sequence ID" value="GFS29887.1"/>
    <property type="molecule type" value="Genomic_DNA"/>
</dbReference>
<evidence type="ECO:0000259" key="4">
    <source>
        <dbReference type="PROSITE" id="PS01031"/>
    </source>
</evidence>
<sequence>MLLLLPHQYERNSRRCTVHPSSTGDRRSRACGPRRRWRAEPPGTVAAPPSEAVVAAGNTMAAAAGTGIVAAVAVDLASSMAVAVGTGNGSAGGRRSVAGPCLSLVASLLRTCVRKEEIRVEVEDSRYLIIRTEAMGGESAEPGRRFSRKFQLPAMVDVHGIVAGYENVVLRVTVPRSFVRRGVYIEPSDLPERLQVMARAA</sequence>
<dbReference type="SUPFAM" id="SSF49764">
    <property type="entry name" value="HSP20-like chaperones"/>
    <property type="match status" value="1"/>
</dbReference>
<comment type="similarity">
    <text evidence="1 2">Belongs to the small heat shock protein (HSP20) family.</text>
</comment>
<evidence type="ECO:0000313" key="5">
    <source>
        <dbReference type="EMBL" id="GFS29887.1"/>
    </source>
</evidence>
<organism evidence="5 6">
    <name type="scientific">Actinidia rufa</name>
    <dbReference type="NCBI Taxonomy" id="165716"/>
    <lineage>
        <taxon>Eukaryota</taxon>
        <taxon>Viridiplantae</taxon>
        <taxon>Streptophyta</taxon>
        <taxon>Embryophyta</taxon>
        <taxon>Tracheophyta</taxon>
        <taxon>Spermatophyta</taxon>
        <taxon>Magnoliopsida</taxon>
        <taxon>eudicotyledons</taxon>
        <taxon>Gunneridae</taxon>
        <taxon>Pentapetalae</taxon>
        <taxon>asterids</taxon>
        <taxon>Ericales</taxon>
        <taxon>Actinidiaceae</taxon>
        <taxon>Actinidia</taxon>
    </lineage>
</organism>
<reference evidence="6" key="1">
    <citation type="submission" date="2019-07" db="EMBL/GenBank/DDBJ databases">
        <title>De Novo Assembly of kiwifruit Actinidia rufa.</title>
        <authorList>
            <person name="Sugita-Konishi S."/>
            <person name="Sato K."/>
            <person name="Mori E."/>
            <person name="Abe Y."/>
            <person name="Kisaki G."/>
            <person name="Hamano K."/>
            <person name="Suezawa K."/>
            <person name="Otani M."/>
            <person name="Fukuda T."/>
            <person name="Manabe T."/>
            <person name="Gomi K."/>
            <person name="Tabuchi M."/>
            <person name="Akimitsu K."/>
            <person name="Kataoka I."/>
        </authorList>
    </citation>
    <scope>NUCLEOTIDE SEQUENCE [LARGE SCALE GENOMIC DNA]</scope>
    <source>
        <strain evidence="6">cv. Fuchu</strain>
    </source>
</reference>
<dbReference type="InterPro" id="IPR002068">
    <property type="entry name" value="A-crystallin/Hsp20_dom"/>
</dbReference>
<evidence type="ECO:0000256" key="2">
    <source>
        <dbReference type="RuleBase" id="RU003616"/>
    </source>
</evidence>
<feature type="domain" description="SHSP" evidence="4">
    <location>
        <begin position="86"/>
        <end position="193"/>
    </location>
</feature>
<gene>
    <name evidence="5" type="ORF">Acr_00g0008970</name>
</gene>
<dbReference type="InterPro" id="IPR008978">
    <property type="entry name" value="HSP20-like_chaperone"/>
</dbReference>
<protein>
    <submittedName>
        <fullName evidence="5">RNA-binding (RRM/RBD/RNP motifs) family protein</fullName>
    </submittedName>
</protein>
<accession>A0A7J0D9E9</accession>
<dbReference type="Pfam" id="PF00011">
    <property type="entry name" value="HSP20"/>
    <property type="match status" value="1"/>
</dbReference>